<organism evidence="3 4">
    <name type="scientific">Aeoliella mucimassa</name>
    <dbReference type="NCBI Taxonomy" id="2527972"/>
    <lineage>
        <taxon>Bacteria</taxon>
        <taxon>Pseudomonadati</taxon>
        <taxon>Planctomycetota</taxon>
        <taxon>Planctomycetia</taxon>
        <taxon>Pirellulales</taxon>
        <taxon>Lacipirellulaceae</taxon>
        <taxon>Aeoliella</taxon>
    </lineage>
</organism>
<dbReference type="Gene3D" id="2.60.40.380">
    <property type="entry name" value="Purple acid phosphatase-like, N-terminal"/>
    <property type="match status" value="1"/>
</dbReference>
<dbReference type="CDD" id="cd00063">
    <property type="entry name" value="FN3"/>
    <property type="match status" value="1"/>
</dbReference>
<dbReference type="InterPro" id="IPR008963">
    <property type="entry name" value="Purple_acid_Pase-like_N"/>
</dbReference>
<dbReference type="InterPro" id="IPR015914">
    <property type="entry name" value="PAPs_N"/>
</dbReference>
<reference evidence="3 4" key="1">
    <citation type="submission" date="2019-02" db="EMBL/GenBank/DDBJ databases">
        <title>Deep-cultivation of Planctomycetes and their phenomic and genomic characterization uncovers novel biology.</title>
        <authorList>
            <person name="Wiegand S."/>
            <person name="Jogler M."/>
            <person name="Boedeker C."/>
            <person name="Pinto D."/>
            <person name="Vollmers J."/>
            <person name="Rivas-Marin E."/>
            <person name="Kohn T."/>
            <person name="Peeters S.H."/>
            <person name="Heuer A."/>
            <person name="Rast P."/>
            <person name="Oberbeckmann S."/>
            <person name="Bunk B."/>
            <person name="Jeske O."/>
            <person name="Meyerdierks A."/>
            <person name="Storesund J.E."/>
            <person name="Kallscheuer N."/>
            <person name="Luecker S."/>
            <person name="Lage O.M."/>
            <person name="Pohl T."/>
            <person name="Merkel B.J."/>
            <person name="Hornburger P."/>
            <person name="Mueller R.-W."/>
            <person name="Bruemmer F."/>
            <person name="Labrenz M."/>
            <person name="Spormann A.M."/>
            <person name="Op den Camp H."/>
            <person name="Overmann J."/>
            <person name="Amann R."/>
            <person name="Jetten M.S.M."/>
            <person name="Mascher T."/>
            <person name="Medema M.H."/>
            <person name="Devos D.P."/>
            <person name="Kaster A.-K."/>
            <person name="Ovreas L."/>
            <person name="Rohde M."/>
            <person name="Galperin M.Y."/>
            <person name="Jogler C."/>
        </authorList>
    </citation>
    <scope>NUCLEOTIDE SEQUENCE [LARGE SCALE GENOMIC DNA]</scope>
    <source>
        <strain evidence="3 4">Pan181</strain>
    </source>
</reference>
<feature type="domain" description="Purple acid phosphatase N-terminal" evidence="2">
    <location>
        <begin position="42"/>
        <end position="137"/>
    </location>
</feature>
<dbReference type="OrthoDB" id="9804511at2"/>
<dbReference type="InterPro" id="IPR029052">
    <property type="entry name" value="Metallo-depent_PP-like"/>
</dbReference>
<dbReference type="Pfam" id="PF16656">
    <property type="entry name" value="Pur_ac_phosph_N"/>
    <property type="match status" value="1"/>
</dbReference>
<keyword evidence="4" id="KW-1185">Reference proteome</keyword>
<proteinExistence type="predicted"/>
<evidence type="ECO:0000259" key="2">
    <source>
        <dbReference type="Pfam" id="PF16656"/>
    </source>
</evidence>
<dbReference type="InterPro" id="IPR003961">
    <property type="entry name" value="FN3_dom"/>
</dbReference>
<sequence length="415" mass="46326">MLSKNSHVSRTLFAILAITGLLVVVLQSAGAQNNQPQSGTTPRHVRVIWRTAPATEAIVAWTTSEQGTSHKVEYAAGDETEWHSVESVDTQQFDGQVKRGTAPYVHSAQLAELTPATKYRVRCLSDEETSREYYFYTAPDDKRPIALIYGGDSRSGWGERMAMNRMMANMVAEQSKAGRPEIVALAHGGDFIVNGTDLPQWLTWLEHCEQTTGTDGRLLPIVPARGNHDMGPIFNQLFAFPKESENYYAGNLSGNVRLATLNTETVTGGEQREWLADELAEHRWDTTWYLAQYHKPAFPAVKIPSGALPNWVPLFDQYKIDLACEADGHVIKRTSPLRNGKIDAEGVVYIGEGGLGVGQRTPKTGRWFLQETAEHCGSDHHLHLITFYDDRMEVRVITMAGEVFDEFTLKPHQQD</sequence>
<accession>A0A518AWF4</accession>
<dbReference type="PANTHER" id="PTHR22953">
    <property type="entry name" value="ACID PHOSPHATASE RELATED"/>
    <property type="match status" value="1"/>
</dbReference>
<dbReference type="GO" id="GO:0046872">
    <property type="term" value="F:metal ion binding"/>
    <property type="evidence" value="ECO:0007669"/>
    <property type="project" value="InterPro"/>
</dbReference>
<evidence type="ECO:0000256" key="1">
    <source>
        <dbReference type="ARBA" id="ARBA00022729"/>
    </source>
</evidence>
<dbReference type="SUPFAM" id="SSF56300">
    <property type="entry name" value="Metallo-dependent phosphatases"/>
    <property type="match status" value="1"/>
</dbReference>
<dbReference type="Gene3D" id="3.60.21.10">
    <property type="match status" value="1"/>
</dbReference>
<protein>
    <recommendedName>
        <fullName evidence="2">Purple acid phosphatase N-terminal domain-containing protein</fullName>
    </recommendedName>
</protein>
<dbReference type="EMBL" id="CP036278">
    <property type="protein sequence ID" value="QDU59048.1"/>
    <property type="molecule type" value="Genomic_DNA"/>
</dbReference>
<dbReference type="KEGG" id="amuc:Pan181_52890"/>
<keyword evidence="1" id="KW-0732">Signal</keyword>
<evidence type="ECO:0000313" key="4">
    <source>
        <dbReference type="Proteomes" id="UP000315750"/>
    </source>
</evidence>
<dbReference type="GO" id="GO:0003993">
    <property type="term" value="F:acid phosphatase activity"/>
    <property type="evidence" value="ECO:0007669"/>
    <property type="project" value="InterPro"/>
</dbReference>
<evidence type="ECO:0000313" key="3">
    <source>
        <dbReference type="EMBL" id="QDU59048.1"/>
    </source>
</evidence>
<dbReference type="RefSeq" id="WP_145251684.1">
    <property type="nucleotide sequence ID" value="NZ_CP036278.1"/>
</dbReference>
<dbReference type="SUPFAM" id="SSF49363">
    <property type="entry name" value="Purple acid phosphatase, N-terminal domain"/>
    <property type="match status" value="1"/>
</dbReference>
<dbReference type="PANTHER" id="PTHR22953:SF153">
    <property type="entry name" value="PURPLE ACID PHOSPHATASE"/>
    <property type="match status" value="1"/>
</dbReference>
<dbReference type="AlphaFoldDB" id="A0A518AWF4"/>
<gene>
    <name evidence="3" type="ORF">Pan181_52890</name>
</gene>
<name>A0A518AWF4_9BACT</name>
<dbReference type="InterPro" id="IPR039331">
    <property type="entry name" value="PAPs-like"/>
</dbReference>
<dbReference type="Proteomes" id="UP000315750">
    <property type="component" value="Chromosome"/>
</dbReference>